<gene>
    <name evidence="1" type="ORF">GGR31_002526</name>
</gene>
<evidence type="ECO:0000313" key="1">
    <source>
        <dbReference type="EMBL" id="MDR6301854.1"/>
    </source>
</evidence>
<evidence type="ECO:0000313" key="2">
    <source>
        <dbReference type="Proteomes" id="UP001257659"/>
    </source>
</evidence>
<name>A0ABU1K8B7_9FLAO</name>
<protein>
    <submittedName>
        <fullName evidence="1">Lipopolysaccharide export LptBFGC system permease protein LptF</fullName>
    </submittedName>
</protein>
<reference evidence="1 2" key="1">
    <citation type="submission" date="2023-07" db="EMBL/GenBank/DDBJ databases">
        <title>Genomic Encyclopedia of Type Strains, Phase IV (KMG-IV): sequencing the most valuable type-strain genomes for metagenomic binning, comparative biology and taxonomic classification.</title>
        <authorList>
            <person name="Goeker M."/>
        </authorList>
    </citation>
    <scope>NUCLEOTIDE SEQUENCE [LARGE SCALE GENOMIC DNA]</scope>
    <source>
        <strain evidence="1 2">DSM 102814</strain>
    </source>
</reference>
<keyword evidence="2" id="KW-1185">Reference proteome</keyword>
<dbReference type="InterPro" id="IPR025324">
    <property type="entry name" value="DUF4230"/>
</dbReference>
<proteinExistence type="predicted"/>
<accession>A0ABU1K8B7</accession>
<dbReference type="Proteomes" id="UP001257659">
    <property type="component" value="Unassembled WGS sequence"/>
</dbReference>
<sequence>MKKFFLGVIIAILVAIGYNYFNNRLAERESLEASSSLIEKEIRKVSKLIVSEGSYAQIYNYKNTESFLFDVLSARKKALIVVNAEATVSYDLSNMQYEIDEENKTVQIISIPEPELKITPDFEFYDVTQDYLNQFKAEDYNSIKQKINKNLRAKIEKSTLMKNAENRLISELQKLFILTNSQGWTLLYKQEKLQQSEDFQRVKL</sequence>
<dbReference type="Pfam" id="PF14014">
    <property type="entry name" value="DUF4230"/>
    <property type="match status" value="1"/>
</dbReference>
<dbReference type="RefSeq" id="WP_309729700.1">
    <property type="nucleotide sequence ID" value="NZ_JAVDQA010000008.1"/>
</dbReference>
<organism evidence="1 2">
    <name type="scientific">Mesonia maritima</name>
    <dbReference type="NCBI Taxonomy" id="1793873"/>
    <lineage>
        <taxon>Bacteria</taxon>
        <taxon>Pseudomonadati</taxon>
        <taxon>Bacteroidota</taxon>
        <taxon>Flavobacteriia</taxon>
        <taxon>Flavobacteriales</taxon>
        <taxon>Flavobacteriaceae</taxon>
        <taxon>Mesonia</taxon>
    </lineage>
</organism>
<dbReference type="EMBL" id="JAVDQA010000008">
    <property type="protein sequence ID" value="MDR6301854.1"/>
    <property type="molecule type" value="Genomic_DNA"/>
</dbReference>
<comment type="caution">
    <text evidence="1">The sequence shown here is derived from an EMBL/GenBank/DDBJ whole genome shotgun (WGS) entry which is preliminary data.</text>
</comment>